<evidence type="ECO:0000313" key="6">
    <source>
        <dbReference type="Proteomes" id="UP000014760"/>
    </source>
</evidence>
<dbReference type="STRING" id="283909.R7VL56"/>
<dbReference type="GO" id="GO:0016567">
    <property type="term" value="P:protein ubiquitination"/>
    <property type="evidence" value="ECO:0007669"/>
    <property type="project" value="InterPro"/>
</dbReference>
<dbReference type="SUPFAM" id="SSF48371">
    <property type="entry name" value="ARM repeat"/>
    <property type="match status" value="1"/>
</dbReference>
<keyword evidence="6" id="KW-1185">Reference proteome</keyword>
<evidence type="ECO:0000256" key="2">
    <source>
        <dbReference type="ARBA" id="ARBA00023242"/>
    </source>
</evidence>
<protein>
    <recommendedName>
        <fullName evidence="7">LisH domain-containing protein</fullName>
    </recommendedName>
</protein>
<dbReference type="GO" id="GO:0080008">
    <property type="term" value="C:Cul4-RING E3 ubiquitin ligase complex"/>
    <property type="evidence" value="ECO:0007669"/>
    <property type="project" value="TreeGrafter"/>
</dbReference>
<dbReference type="OrthoDB" id="27563at2759"/>
<reference evidence="6" key="1">
    <citation type="submission" date="2012-12" db="EMBL/GenBank/DDBJ databases">
        <authorList>
            <person name="Hellsten U."/>
            <person name="Grimwood J."/>
            <person name="Chapman J.A."/>
            <person name="Shapiro H."/>
            <person name="Aerts A."/>
            <person name="Otillar R.P."/>
            <person name="Terry A.Y."/>
            <person name="Boore J.L."/>
            <person name="Simakov O."/>
            <person name="Marletaz F."/>
            <person name="Cho S.-J."/>
            <person name="Edsinger-Gonzales E."/>
            <person name="Havlak P."/>
            <person name="Kuo D.-H."/>
            <person name="Larsson T."/>
            <person name="Lv J."/>
            <person name="Arendt D."/>
            <person name="Savage R."/>
            <person name="Osoegawa K."/>
            <person name="de Jong P."/>
            <person name="Lindberg D.R."/>
            <person name="Seaver E.C."/>
            <person name="Weisblat D.A."/>
            <person name="Putnam N.H."/>
            <person name="Grigoriev I.V."/>
            <person name="Rokhsar D.S."/>
        </authorList>
    </citation>
    <scope>NUCLEOTIDE SEQUENCE</scope>
    <source>
        <strain evidence="6">I ESC-2004</strain>
    </source>
</reference>
<dbReference type="AlphaFoldDB" id="R7VL56"/>
<reference evidence="5" key="3">
    <citation type="submission" date="2015-06" db="UniProtKB">
        <authorList>
            <consortium name="EnsemblMetazoa"/>
        </authorList>
    </citation>
    <scope>IDENTIFICATION</scope>
</reference>
<dbReference type="PANTHER" id="PTHR13129:SF4">
    <property type="entry name" value="DDB1- AND CUL4-ASSOCIATED FACTOR 1"/>
    <property type="match status" value="1"/>
</dbReference>
<evidence type="ECO:0000313" key="4">
    <source>
        <dbReference type="EMBL" id="ELU17976.1"/>
    </source>
</evidence>
<dbReference type="HOGENOM" id="CLU_009605_1_0_1"/>
<evidence type="ECO:0000313" key="5">
    <source>
        <dbReference type="EnsemblMetazoa" id="CapteP202659"/>
    </source>
</evidence>
<dbReference type="EMBL" id="AMQN01016558">
    <property type="status" value="NOT_ANNOTATED_CDS"/>
    <property type="molecule type" value="Genomic_DNA"/>
</dbReference>
<gene>
    <name evidence="4" type="ORF">CAPTEDRAFT_202659</name>
</gene>
<evidence type="ECO:0000256" key="1">
    <source>
        <dbReference type="ARBA" id="ARBA00004123"/>
    </source>
</evidence>
<name>R7VL56_CAPTE</name>
<sequence>MHYIVYYQQPCFGNVQTMPLLDSVTEATSLLEQWEKDHAANLSPMATLEKLAILVESEIEAWYKMDPDPFDDRHPGRSDPDCSLGHLGNTYLVNREHHELHTVSARLLLNVMPGLETSVVYSDFEPLLRRLTEWAEGGEEPLSSYAIGLLAGAMDVQDIVVKFKDFNSRIVPVLLKRLHTLKAKQIERQISEKVNLKRPFANIGRDAESQPTATDPSSSTSPSAKKVALTSVNGTDQPQKVSKLRNKSDEQELKVNQFGECSNSSWADQQQYVIGKYQMWPMSEEMQQRLILQYLTPMGEYQEMLSNVFEHNALELICFYMDLKQNPDVRLAFEALRYLASLLCHKKFAVEFINCGGVQRLLSVPRPSVASTGVSMCLYYLAYFEDTMERVCLLPHKVLAELVHCELWMLECSHESGRCHATMFFGMAFPFRVILELFDHQDGLRKLFNVISTLAILNVEEDTDAVLSEDEIFASRQAARHVCVALMKYFQAHLAIKADQLRRSHLRHEAGSPLVEMPAYKASTFPPEVIEDSIELLLECLPYRIKWNPVHQFLQLGGPKLLLQLVAMAAEWSAYVGKAETIRSALDVMRVCTVMPSCQLLLCESIALPDAIMTPAISILLGLAESDVISDPEIQKSALHMINNCVCGPLSR</sequence>
<dbReference type="PANTHER" id="PTHR13129">
    <property type="entry name" value="VPRBP PROTEIN-RELATED"/>
    <property type="match status" value="1"/>
</dbReference>
<accession>R7VL56</accession>
<comment type="subcellular location">
    <subcellularLocation>
        <location evidence="1">Nucleus</location>
    </subcellularLocation>
</comment>
<keyword evidence="2" id="KW-0539">Nucleus</keyword>
<feature type="non-terminal residue" evidence="4">
    <location>
        <position position="652"/>
    </location>
</feature>
<evidence type="ECO:0000256" key="3">
    <source>
        <dbReference type="SAM" id="MobiDB-lite"/>
    </source>
</evidence>
<reference evidence="4 6" key="2">
    <citation type="journal article" date="2013" name="Nature">
        <title>Insights into bilaterian evolution from three spiralian genomes.</title>
        <authorList>
            <person name="Simakov O."/>
            <person name="Marletaz F."/>
            <person name="Cho S.J."/>
            <person name="Edsinger-Gonzales E."/>
            <person name="Havlak P."/>
            <person name="Hellsten U."/>
            <person name="Kuo D.H."/>
            <person name="Larsson T."/>
            <person name="Lv J."/>
            <person name="Arendt D."/>
            <person name="Savage R."/>
            <person name="Osoegawa K."/>
            <person name="de Jong P."/>
            <person name="Grimwood J."/>
            <person name="Chapman J.A."/>
            <person name="Shapiro H."/>
            <person name="Aerts A."/>
            <person name="Otillar R.P."/>
            <person name="Terry A.Y."/>
            <person name="Boore J.L."/>
            <person name="Grigoriev I.V."/>
            <person name="Lindberg D.R."/>
            <person name="Seaver E.C."/>
            <person name="Weisblat D.A."/>
            <person name="Putnam N.H."/>
            <person name="Rokhsar D.S."/>
        </authorList>
    </citation>
    <scope>NUCLEOTIDE SEQUENCE</scope>
    <source>
        <strain evidence="4 6">I ESC-2004</strain>
    </source>
</reference>
<proteinExistence type="predicted"/>
<dbReference type="InterPro" id="IPR033270">
    <property type="entry name" value="VPRBP/DCAF1"/>
</dbReference>
<organism evidence="4">
    <name type="scientific">Capitella teleta</name>
    <name type="common">Polychaete worm</name>
    <dbReference type="NCBI Taxonomy" id="283909"/>
    <lineage>
        <taxon>Eukaryota</taxon>
        <taxon>Metazoa</taxon>
        <taxon>Spiralia</taxon>
        <taxon>Lophotrochozoa</taxon>
        <taxon>Annelida</taxon>
        <taxon>Polychaeta</taxon>
        <taxon>Sedentaria</taxon>
        <taxon>Scolecida</taxon>
        <taxon>Capitellidae</taxon>
        <taxon>Capitella</taxon>
    </lineage>
</organism>
<dbReference type="Proteomes" id="UP000014760">
    <property type="component" value="Unassembled WGS sequence"/>
</dbReference>
<feature type="region of interest" description="Disordered" evidence="3">
    <location>
        <begin position="201"/>
        <end position="248"/>
    </location>
</feature>
<feature type="compositionally biased region" description="Polar residues" evidence="3">
    <location>
        <begin position="230"/>
        <end position="240"/>
    </location>
</feature>
<dbReference type="EMBL" id="KB292190">
    <property type="protein sequence ID" value="ELU17976.1"/>
    <property type="molecule type" value="Genomic_DNA"/>
</dbReference>
<feature type="compositionally biased region" description="Low complexity" evidence="3">
    <location>
        <begin position="209"/>
        <end position="223"/>
    </location>
</feature>
<evidence type="ECO:0008006" key="7">
    <source>
        <dbReference type="Google" id="ProtNLM"/>
    </source>
</evidence>
<dbReference type="GO" id="GO:0005634">
    <property type="term" value="C:nucleus"/>
    <property type="evidence" value="ECO:0007669"/>
    <property type="project" value="UniProtKB-SubCell"/>
</dbReference>
<dbReference type="InterPro" id="IPR016024">
    <property type="entry name" value="ARM-type_fold"/>
</dbReference>
<dbReference type="OMA" id="ANISYSW"/>
<dbReference type="EnsemblMetazoa" id="CapteT202659">
    <property type="protein sequence ID" value="CapteP202659"/>
    <property type="gene ID" value="CapteG202659"/>
</dbReference>